<dbReference type="Pfam" id="PF04564">
    <property type="entry name" value="U-box"/>
    <property type="match status" value="1"/>
</dbReference>
<dbReference type="PROSITE" id="PS51698">
    <property type="entry name" value="U_BOX"/>
    <property type="match status" value="1"/>
</dbReference>
<dbReference type="PANTHER" id="PTHR46573:SF1">
    <property type="entry name" value="WD REPEAT, SAM AND U-BOX DOMAIN-CONTAINING PROTEIN 1"/>
    <property type="match status" value="1"/>
</dbReference>
<gene>
    <name evidence="3" type="ORF">ACHAWO_006938</name>
</gene>
<feature type="region of interest" description="Disordered" evidence="1">
    <location>
        <begin position="192"/>
        <end position="226"/>
    </location>
</feature>
<feature type="region of interest" description="Disordered" evidence="1">
    <location>
        <begin position="125"/>
        <end position="155"/>
    </location>
</feature>
<feature type="compositionally biased region" description="Acidic residues" evidence="1">
    <location>
        <begin position="622"/>
        <end position="632"/>
    </location>
</feature>
<comment type="caution">
    <text evidence="3">The sequence shown here is derived from an EMBL/GenBank/DDBJ whole genome shotgun (WGS) entry which is preliminary data.</text>
</comment>
<sequence>MDSPNGEATTPPHTPFDPSSTHSTPSPRSSCLEIAHDIDAAVSMSMSQEMIVQTEHIELQTGYHMENQEQQPNSETQSEEESITASSPDYDYLASPFEDEEVSLPASSPDYDYLANVDNEEVNQPLNIRDNEGLQNGNSNGKMHENRNPQSAPTENEYEYVLCDGEEYILGTLMVRVLQARNIKLDHRIDSGGLTSLLSNHRRSRHKKYTQSPLSGGSTPNSSNTTLYSKLSFHSQQQYTENAVPGMNGDYYWSRGDQSYFDVVCPSYSRVTFGKKKVEKKLDEEEKKTEENENDDAVCCKSKAKEHQQEEEVQKPKTDMTSTPPLLNLSLFAKKLVGKGGKQVSSPPIKKKGSEFNEYDGDSQYVGEVSINITRVLTGKTPYFDEWCTLHNGNIAGLQDLKDGAGRVRVVIEYEPTDSPPRSGDVCIFANIYPAMEKELYPVPLYSVRTNRPVFHRSGSITSFDKTASASSTTLSSTGSSSLSSSKSIATSNLIRQPKQFHVEESVGDHVVLSYTTPENWNVSFEIHRYNLLVTHRYCGTVEKVKESLLDFCDNISQSPMAGVILKTAETIPDEGLVYVGAEAVGAAGAVLGRWMEVGLEGMIGDVVDVANLDGRYSHLSEDEDDDEEETEQQQQSGAGDESSCSPLKGVVAKVDLEEPPEEKQALPGMPDCPITGQPMIDPVVAADGHTYERYAIARWFQTSNRSPLTGAVMTHANLVPNYLLLSSVGGDAKKN</sequence>
<feature type="compositionally biased region" description="Basic residues" evidence="1">
    <location>
        <begin position="200"/>
        <end position="209"/>
    </location>
</feature>
<dbReference type="CDD" id="cd16655">
    <property type="entry name" value="RING-Ubox_WDSUB1-like"/>
    <property type="match status" value="1"/>
</dbReference>
<evidence type="ECO:0000313" key="3">
    <source>
        <dbReference type="EMBL" id="KAL3795304.1"/>
    </source>
</evidence>
<accession>A0ABD3Q5T7</accession>
<proteinExistence type="predicted"/>
<feature type="region of interest" description="Disordered" evidence="1">
    <location>
        <begin position="1"/>
        <end position="30"/>
    </location>
</feature>
<dbReference type="PANTHER" id="PTHR46573">
    <property type="entry name" value="WD REPEAT, SAM AND U-BOX DOMAIN-CONTAINING PROTEIN 1"/>
    <property type="match status" value="1"/>
</dbReference>
<dbReference type="AlphaFoldDB" id="A0ABD3Q5T7"/>
<evidence type="ECO:0000313" key="4">
    <source>
        <dbReference type="Proteomes" id="UP001530400"/>
    </source>
</evidence>
<dbReference type="Proteomes" id="UP001530400">
    <property type="component" value="Unassembled WGS sequence"/>
</dbReference>
<feature type="compositionally biased region" description="Low complexity" evidence="1">
    <location>
        <begin position="16"/>
        <end position="30"/>
    </location>
</feature>
<name>A0ABD3Q5T7_9STRA</name>
<feature type="region of interest" description="Disordered" evidence="1">
    <location>
        <begin position="619"/>
        <end position="647"/>
    </location>
</feature>
<protein>
    <recommendedName>
        <fullName evidence="2">U-box domain-containing protein</fullName>
    </recommendedName>
</protein>
<dbReference type="Gene3D" id="3.30.40.10">
    <property type="entry name" value="Zinc/RING finger domain, C3HC4 (zinc finger)"/>
    <property type="match status" value="1"/>
</dbReference>
<feature type="compositionally biased region" description="Low complexity" evidence="1">
    <location>
        <begin position="212"/>
        <end position="226"/>
    </location>
</feature>
<dbReference type="SUPFAM" id="SSF57850">
    <property type="entry name" value="RING/U-box"/>
    <property type="match status" value="1"/>
</dbReference>
<dbReference type="InterPro" id="IPR013083">
    <property type="entry name" value="Znf_RING/FYVE/PHD"/>
</dbReference>
<feature type="region of interest" description="Disordered" evidence="1">
    <location>
        <begin position="67"/>
        <end position="91"/>
    </location>
</feature>
<reference evidence="3 4" key="1">
    <citation type="submission" date="2024-10" db="EMBL/GenBank/DDBJ databases">
        <title>Updated reference genomes for cyclostephanoid diatoms.</title>
        <authorList>
            <person name="Roberts W.R."/>
            <person name="Alverson A.J."/>
        </authorList>
    </citation>
    <scope>NUCLEOTIDE SEQUENCE [LARGE SCALE GENOMIC DNA]</scope>
    <source>
        <strain evidence="3 4">AJA010-31</strain>
    </source>
</reference>
<keyword evidence="4" id="KW-1185">Reference proteome</keyword>
<feature type="domain" description="U-box" evidence="2">
    <location>
        <begin position="666"/>
        <end position="736"/>
    </location>
</feature>
<dbReference type="SMART" id="SM00504">
    <property type="entry name" value="Ubox"/>
    <property type="match status" value="1"/>
</dbReference>
<dbReference type="InterPro" id="IPR003613">
    <property type="entry name" value="Ubox_domain"/>
</dbReference>
<dbReference type="InterPro" id="IPR052085">
    <property type="entry name" value="WD-SAM-U-box"/>
</dbReference>
<dbReference type="EMBL" id="JALLPJ020000323">
    <property type="protein sequence ID" value="KAL3795304.1"/>
    <property type="molecule type" value="Genomic_DNA"/>
</dbReference>
<evidence type="ECO:0000256" key="1">
    <source>
        <dbReference type="SAM" id="MobiDB-lite"/>
    </source>
</evidence>
<organism evidence="3 4">
    <name type="scientific">Cyclotella atomus</name>
    <dbReference type="NCBI Taxonomy" id="382360"/>
    <lineage>
        <taxon>Eukaryota</taxon>
        <taxon>Sar</taxon>
        <taxon>Stramenopiles</taxon>
        <taxon>Ochrophyta</taxon>
        <taxon>Bacillariophyta</taxon>
        <taxon>Coscinodiscophyceae</taxon>
        <taxon>Thalassiosirophycidae</taxon>
        <taxon>Stephanodiscales</taxon>
        <taxon>Stephanodiscaceae</taxon>
        <taxon>Cyclotella</taxon>
    </lineage>
</organism>
<evidence type="ECO:0000259" key="2">
    <source>
        <dbReference type="PROSITE" id="PS51698"/>
    </source>
</evidence>